<evidence type="ECO:0000313" key="1">
    <source>
        <dbReference type="EMBL" id="RUL78246.1"/>
    </source>
</evidence>
<dbReference type="RefSeq" id="WP_126683683.1">
    <property type="nucleotide sequence ID" value="NZ_RYYV01000003.1"/>
</dbReference>
<proteinExistence type="predicted"/>
<reference evidence="1 2" key="1">
    <citation type="submission" date="2018-12" db="EMBL/GenBank/DDBJ databases">
        <title>Dyella dinghuensis sp. nov. DHOA06 and Dyella choica sp. nov. 4M-K27, isolated from forest soil.</title>
        <authorList>
            <person name="Qiu L.-H."/>
            <person name="Gao Z.-H."/>
        </authorList>
    </citation>
    <scope>NUCLEOTIDE SEQUENCE [LARGE SCALE GENOMIC DNA]</scope>
    <source>
        <strain evidence="1 2">4M-K27</strain>
    </source>
</reference>
<name>A0A432M9Z5_9GAMM</name>
<accession>A0A432M9Z5</accession>
<evidence type="ECO:0008006" key="3">
    <source>
        <dbReference type="Google" id="ProtNLM"/>
    </source>
</evidence>
<evidence type="ECO:0000313" key="2">
    <source>
        <dbReference type="Proteomes" id="UP000274358"/>
    </source>
</evidence>
<dbReference type="AlphaFoldDB" id="A0A432M9Z5"/>
<comment type="caution">
    <text evidence="1">The sequence shown here is derived from an EMBL/GenBank/DDBJ whole genome shotgun (WGS) entry which is preliminary data.</text>
</comment>
<protein>
    <recommendedName>
        <fullName evidence="3">DUF600 family protein</fullName>
    </recommendedName>
</protein>
<organism evidence="1 2">
    <name type="scientific">Dyella choica</name>
    <dbReference type="NCBI Taxonomy" id="1927959"/>
    <lineage>
        <taxon>Bacteria</taxon>
        <taxon>Pseudomonadati</taxon>
        <taxon>Pseudomonadota</taxon>
        <taxon>Gammaproteobacteria</taxon>
        <taxon>Lysobacterales</taxon>
        <taxon>Rhodanobacteraceae</taxon>
        <taxon>Dyella</taxon>
    </lineage>
</organism>
<gene>
    <name evidence="1" type="ORF">EKH80_05275</name>
</gene>
<sequence>MNNEASAIVIDLAKEFVSLVGSLDPGWTKAYYRFRAEELRYGSNASYVGGAGVTLVGAIRNGPFYELMNEKGSELLKHLDKKKGVFLLTVDNKLDYDIKFEWDDLHRWEISKMDGRSGIPEGI</sequence>
<dbReference type="EMBL" id="RYYV01000003">
    <property type="protein sequence ID" value="RUL78246.1"/>
    <property type="molecule type" value="Genomic_DNA"/>
</dbReference>
<dbReference type="Proteomes" id="UP000274358">
    <property type="component" value="Unassembled WGS sequence"/>
</dbReference>
<keyword evidence="2" id="KW-1185">Reference proteome</keyword>
<dbReference type="OrthoDB" id="6065011at2"/>